<proteinExistence type="predicted"/>
<comment type="caution">
    <text evidence="1">The sequence shown here is derived from an EMBL/GenBank/DDBJ whole genome shotgun (WGS) entry which is preliminary data.</text>
</comment>
<reference evidence="1" key="1">
    <citation type="submission" date="2022-07" db="EMBL/GenBank/DDBJ databases">
        <title>Genome Sequence of Lecanicillium saksenae.</title>
        <authorList>
            <person name="Buettner E."/>
        </authorList>
    </citation>
    <scope>NUCLEOTIDE SEQUENCE</scope>
    <source>
        <strain evidence="1">VT-O1</strain>
    </source>
</reference>
<evidence type="ECO:0000313" key="2">
    <source>
        <dbReference type="Proteomes" id="UP001148737"/>
    </source>
</evidence>
<organism evidence="1 2">
    <name type="scientific">Lecanicillium saksenae</name>
    <dbReference type="NCBI Taxonomy" id="468837"/>
    <lineage>
        <taxon>Eukaryota</taxon>
        <taxon>Fungi</taxon>
        <taxon>Dikarya</taxon>
        <taxon>Ascomycota</taxon>
        <taxon>Pezizomycotina</taxon>
        <taxon>Sordariomycetes</taxon>
        <taxon>Hypocreomycetidae</taxon>
        <taxon>Hypocreales</taxon>
        <taxon>Cordycipitaceae</taxon>
        <taxon>Lecanicillium</taxon>
    </lineage>
</organism>
<gene>
    <name evidence="1" type="ORF">NLG97_g6151</name>
</gene>
<dbReference type="Proteomes" id="UP001148737">
    <property type="component" value="Unassembled WGS sequence"/>
</dbReference>
<accession>A0ACC1QS52</accession>
<keyword evidence="2" id="KW-1185">Reference proteome</keyword>
<name>A0ACC1QS52_9HYPO</name>
<protein>
    <submittedName>
        <fullName evidence="1">Uncharacterized protein</fullName>
    </submittedName>
</protein>
<sequence length="303" mass="31350">MPTATKYLGFELHNLGPATTAFSVPAACATSHPFTVVEVGQDGTRRLDAPVTCRDPIYDGCIPNGREWDRAYKNLRASPHNGNVLYRSPGISCPSGWTTAATIVGGPSGATGASGIFTAAQASGDASGGPVMVPLIDAYVKPLDPGETLVFCCPESYTAGTDVLCISTLGAASSLHISSLCFEAVPSDNIKTVSVIDGTTLSREQIIITGTNTDYSTTIMAAPSGTDVSAVTITPGVALVHQQSDLKGGGGGGYASSTSGSGHRNMGTQHKPSQIGTNLIVWIVYFAIHNIKSYEMPLHSSLL</sequence>
<dbReference type="EMBL" id="JANAKD010000775">
    <property type="protein sequence ID" value="KAJ3488680.1"/>
    <property type="molecule type" value="Genomic_DNA"/>
</dbReference>
<evidence type="ECO:0000313" key="1">
    <source>
        <dbReference type="EMBL" id="KAJ3488680.1"/>
    </source>
</evidence>